<organism evidence="3 4">
    <name type="scientific">Vitis vinifera</name>
    <name type="common">Grape</name>
    <dbReference type="NCBI Taxonomy" id="29760"/>
    <lineage>
        <taxon>Eukaryota</taxon>
        <taxon>Viridiplantae</taxon>
        <taxon>Streptophyta</taxon>
        <taxon>Embryophyta</taxon>
        <taxon>Tracheophyta</taxon>
        <taxon>Spermatophyta</taxon>
        <taxon>Magnoliopsida</taxon>
        <taxon>eudicotyledons</taxon>
        <taxon>Gunneridae</taxon>
        <taxon>Pentapetalae</taxon>
        <taxon>rosids</taxon>
        <taxon>Vitales</taxon>
        <taxon>Vitaceae</taxon>
        <taxon>Viteae</taxon>
        <taxon>Vitis</taxon>
    </lineage>
</organism>
<evidence type="ECO:0000313" key="4">
    <source>
        <dbReference type="Proteomes" id="UP000009183"/>
    </source>
</evidence>
<dbReference type="HOGENOM" id="CLU_2643066_0_0_1"/>
<dbReference type="AlphaFoldDB" id="D7U9R0"/>
<proteinExistence type="predicted"/>
<accession>D7U9R0</accession>
<dbReference type="PROSITE" id="PS51257">
    <property type="entry name" value="PROKAR_LIPOPROTEIN"/>
    <property type="match status" value="1"/>
</dbReference>
<dbReference type="EMBL" id="FN596746">
    <property type="protein sequence ID" value="CBI39474.3"/>
    <property type="molecule type" value="Genomic_DNA"/>
</dbReference>
<dbReference type="Pfam" id="PF25597">
    <property type="entry name" value="SH3_retrovirus"/>
    <property type="match status" value="1"/>
</dbReference>
<dbReference type="Proteomes" id="UP000009183">
    <property type="component" value="Chromosome 14"/>
</dbReference>
<dbReference type="InterPro" id="IPR057670">
    <property type="entry name" value="SH3_retrovirus"/>
</dbReference>
<feature type="domain" description="Retroviral polymerase SH3-like" evidence="2">
    <location>
        <begin position="18"/>
        <end position="71"/>
    </location>
</feature>
<keyword evidence="1" id="KW-0732">Signal</keyword>
<feature type="signal peptide" evidence="1">
    <location>
        <begin position="1"/>
        <end position="24"/>
    </location>
</feature>
<protein>
    <recommendedName>
        <fullName evidence="2">Retroviral polymerase SH3-like domain-containing protein</fullName>
    </recommendedName>
</protein>
<evidence type="ECO:0000313" key="3">
    <source>
        <dbReference type="EMBL" id="CBI39474.3"/>
    </source>
</evidence>
<feature type="chain" id="PRO_5003106631" description="Retroviral polymerase SH3-like domain-containing protein" evidence="1">
    <location>
        <begin position="25"/>
        <end position="77"/>
    </location>
</feature>
<dbReference type="InParanoid" id="D7U9R0"/>
<gene>
    <name evidence="3" type="ordered locus">VIT_14s0060g02740</name>
</gene>
<evidence type="ECO:0000259" key="2">
    <source>
        <dbReference type="Pfam" id="PF25597"/>
    </source>
</evidence>
<evidence type="ECO:0000256" key="1">
    <source>
        <dbReference type="SAM" id="SignalP"/>
    </source>
</evidence>
<dbReference type="PaxDb" id="29760-VIT_14s0060g02740.t01"/>
<keyword evidence="4" id="KW-1185">Reference proteome</keyword>
<sequence>MNIKIFPLSIRLIVLILSFVLVQSCNKLSPHFVIYVFLGYDEGQKGYHCFDLISHKLYVFHHAFFLEHIHFISIPTY</sequence>
<name>D7U9R0_VITVI</name>
<reference evidence="4" key="1">
    <citation type="journal article" date="2007" name="Nature">
        <title>The grapevine genome sequence suggests ancestral hexaploidization in major angiosperm phyla.</title>
        <authorList>
            <consortium name="The French-Italian Public Consortium for Grapevine Genome Characterization."/>
            <person name="Jaillon O."/>
            <person name="Aury J.-M."/>
            <person name="Noel B."/>
            <person name="Policriti A."/>
            <person name="Clepet C."/>
            <person name="Casagrande A."/>
            <person name="Choisne N."/>
            <person name="Aubourg S."/>
            <person name="Vitulo N."/>
            <person name="Jubin C."/>
            <person name="Vezzi A."/>
            <person name="Legeai F."/>
            <person name="Hugueney P."/>
            <person name="Dasilva C."/>
            <person name="Horner D."/>
            <person name="Mica E."/>
            <person name="Jublot D."/>
            <person name="Poulain J."/>
            <person name="Bruyere C."/>
            <person name="Billault A."/>
            <person name="Segurens B."/>
            <person name="Gouyvenoux M."/>
            <person name="Ugarte E."/>
            <person name="Cattonaro F."/>
            <person name="Anthouard V."/>
            <person name="Vico V."/>
            <person name="Del Fabbro C."/>
            <person name="Alaux M."/>
            <person name="Di Gaspero G."/>
            <person name="Dumas V."/>
            <person name="Felice N."/>
            <person name="Paillard S."/>
            <person name="Juman I."/>
            <person name="Moroldo M."/>
            <person name="Scalabrin S."/>
            <person name="Canaguier A."/>
            <person name="Le Clainche I."/>
            <person name="Malacrida G."/>
            <person name="Durand E."/>
            <person name="Pesole G."/>
            <person name="Laucou V."/>
            <person name="Chatelet P."/>
            <person name="Merdinoglu D."/>
            <person name="Delledonne M."/>
            <person name="Pezzotti M."/>
            <person name="Lecharny A."/>
            <person name="Scarpelli C."/>
            <person name="Artiguenave F."/>
            <person name="Pe M.E."/>
            <person name="Valle G."/>
            <person name="Morgante M."/>
            <person name="Caboche M."/>
            <person name="Adam-Blondon A.-F."/>
            <person name="Weissenbach J."/>
            <person name="Quetier F."/>
            <person name="Wincker P."/>
        </authorList>
    </citation>
    <scope>NUCLEOTIDE SEQUENCE [LARGE SCALE GENOMIC DNA]</scope>
    <source>
        <strain evidence="4">cv. Pinot noir / PN40024</strain>
    </source>
</reference>